<protein>
    <submittedName>
        <fullName evidence="2">Dehydrogenase</fullName>
    </submittedName>
</protein>
<dbReference type="PANTHER" id="PTHR43313:SF1">
    <property type="entry name" value="3BETA-HYDROXYSTEROID DEHYDROGENASE DHS-16"/>
    <property type="match status" value="1"/>
</dbReference>
<evidence type="ECO:0000256" key="1">
    <source>
        <dbReference type="RuleBase" id="RU000363"/>
    </source>
</evidence>
<organism evidence="2 3">
    <name type="scientific">Sphingomonas hengshuiensis</name>
    <dbReference type="NCBI Taxonomy" id="1609977"/>
    <lineage>
        <taxon>Bacteria</taxon>
        <taxon>Pseudomonadati</taxon>
        <taxon>Pseudomonadota</taxon>
        <taxon>Alphaproteobacteria</taxon>
        <taxon>Sphingomonadales</taxon>
        <taxon>Sphingomonadaceae</taxon>
        <taxon>Sphingomonas</taxon>
    </lineage>
</organism>
<dbReference type="InterPro" id="IPR036291">
    <property type="entry name" value="NAD(P)-bd_dom_sf"/>
</dbReference>
<dbReference type="InterPro" id="IPR002347">
    <property type="entry name" value="SDR_fam"/>
</dbReference>
<dbReference type="InterPro" id="IPR020904">
    <property type="entry name" value="Sc_DH/Rdtase_CS"/>
</dbReference>
<dbReference type="AlphaFoldDB" id="A0A7U5BF86"/>
<comment type="similarity">
    <text evidence="1">Belongs to the short-chain dehydrogenases/reductases (SDR) family.</text>
</comment>
<proteinExistence type="inferred from homology"/>
<dbReference type="Proteomes" id="UP000032300">
    <property type="component" value="Chromosome"/>
</dbReference>
<dbReference type="EMBL" id="CP010836">
    <property type="protein sequence ID" value="AJP74185.1"/>
    <property type="molecule type" value="Genomic_DNA"/>
</dbReference>
<dbReference type="PANTHER" id="PTHR43313">
    <property type="entry name" value="SHORT-CHAIN DEHYDROGENASE/REDUCTASE FAMILY 9C"/>
    <property type="match status" value="1"/>
</dbReference>
<evidence type="ECO:0000313" key="3">
    <source>
        <dbReference type="Proteomes" id="UP000032300"/>
    </source>
</evidence>
<reference evidence="2 3" key="1">
    <citation type="journal article" date="2015" name="Int. J. Syst. Evol. Microbiol.">
        <title>Sphingomonas hengshuiensis sp. nov., isolated from lake wetland.</title>
        <authorList>
            <person name="Wei S."/>
            <person name="Wang T."/>
            <person name="Liu H."/>
            <person name="Zhang C."/>
            <person name="Guo J."/>
            <person name="Wang Q."/>
            <person name="Liang K."/>
            <person name="Zhang Z."/>
        </authorList>
    </citation>
    <scope>NUCLEOTIDE SEQUENCE [LARGE SCALE GENOMIC DNA]</scope>
    <source>
        <strain evidence="2 3">WHSC-8</strain>
    </source>
</reference>
<dbReference type="GO" id="GO:0008202">
    <property type="term" value="P:steroid metabolic process"/>
    <property type="evidence" value="ECO:0007669"/>
    <property type="project" value="TreeGrafter"/>
</dbReference>
<name>A0A7U5BF86_9SPHN</name>
<sequence length="283" mass="30463">MVVVTGASAGIGAATAHELARRGFHVLAGVRRDIDADAIRAPGIEPVLLDITDSLGIAALVRRIAEDPERRPLCALVNNAGMAVNAPLETYPLPDWRRLFEVNLFGHVAMMQALLPVLIKSRGTIVNISSIGGKVAMAAYGPYAATKFALEAVSDSLRREVEPLGMKVVVIEPGAVTTSMLGRVDVAGRRVIDDMTTEQRGRYEGLMHAVIAQAQASVPGGAAPEEAARVIANAITSPRPRTRYTVGRYTAMLARLVSFMPDRMMDRMLDRGLKAHFPKRMAT</sequence>
<dbReference type="Gene3D" id="3.40.50.720">
    <property type="entry name" value="NAD(P)-binding Rossmann-like Domain"/>
    <property type="match status" value="1"/>
</dbReference>
<gene>
    <name evidence="2" type="ORF">TS85_01550</name>
</gene>
<dbReference type="SUPFAM" id="SSF51735">
    <property type="entry name" value="NAD(P)-binding Rossmann-fold domains"/>
    <property type="match status" value="1"/>
</dbReference>
<keyword evidence="3" id="KW-1185">Reference proteome</keyword>
<evidence type="ECO:0000313" key="2">
    <source>
        <dbReference type="EMBL" id="AJP74185.1"/>
    </source>
</evidence>
<accession>A0A7U5BF86</accession>
<dbReference type="KEGG" id="sphi:TS85_01550"/>
<dbReference type="Pfam" id="PF00106">
    <property type="entry name" value="adh_short"/>
    <property type="match status" value="1"/>
</dbReference>
<dbReference type="PRINTS" id="PR00081">
    <property type="entry name" value="GDHRDH"/>
</dbReference>
<reference evidence="2 3" key="2">
    <citation type="submission" date="2015-02" db="EMBL/GenBank/DDBJ databases">
        <title>The complete genome of Sphingomonas hengshuiensis sp. WHSC-8 isolated from soil of Hengshui Lake.</title>
        <authorList>
            <person name="Wei S."/>
            <person name="Guo J."/>
            <person name="Su C."/>
            <person name="Wu R."/>
            <person name="Zhang Z."/>
            <person name="Liang K."/>
            <person name="Li H."/>
            <person name="Wang T."/>
            <person name="Liu H."/>
            <person name="Zhang C."/>
            <person name="Li Z."/>
            <person name="Wang Q."/>
            <person name="Meng J."/>
        </authorList>
    </citation>
    <scope>NUCLEOTIDE SEQUENCE [LARGE SCALE GENOMIC DNA]</scope>
    <source>
        <strain evidence="2 3">WHSC-8</strain>
    </source>
</reference>
<dbReference type="CDD" id="cd05374">
    <property type="entry name" value="17beta-HSD-like_SDR_c"/>
    <property type="match status" value="1"/>
</dbReference>
<dbReference type="PROSITE" id="PS00061">
    <property type="entry name" value="ADH_SHORT"/>
    <property type="match status" value="1"/>
</dbReference>
<dbReference type="PRINTS" id="PR00080">
    <property type="entry name" value="SDRFAMILY"/>
</dbReference>
<dbReference type="GO" id="GO:0016491">
    <property type="term" value="F:oxidoreductase activity"/>
    <property type="evidence" value="ECO:0007669"/>
    <property type="project" value="TreeGrafter"/>
</dbReference>